<dbReference type="Pfam" id="PF01494">
    <property type="entry name" value="FAD_binding_3"/>
    <property type="match status" value="1"/>
</dbReference>
<organism evidence="2">
    <name type="scientific">Telmatobacter sp. DSM 110680</name>
    <dbReference type="NCBI Taxonomy" id="3036704"/>
    <lineage>
        <taxon>Bacteria</taxon>
        <taxon>Pseudomonadati</taxon>
        <taxon>Acidobacteriota</taxon>
        <taxon>Terriglobia</taxon>
        <taxon>Terriglobales</taxon>
        <taxon>Acidobacteriaceae</taxon>
        <taxon>Telmatobacter</taxon>
    </lineage>
</organism>
<proteinExistence type="predicted"/>
<dbReference type="InterPro" id="IPR002938">
    <property type="entry name" value="FAD-bd"/>
</dbReference>
<sequence>MRDSIEHLVIGGGLAGSMLAMCLAAAGREVVLLEKEREAHDKVCGEFLSREAVHYLRQARIDPLDFGAQAIQRVCLHSGNHSVNARLPFTALSLSRCVLDEVLLAKAQAAGCEVRRGAFVDKLEAINAGWRIQIRGGETMHAKTIFLATGKHDVNAWQRDGATQEDLVGFKMHWKLPQAPSETLRGVMELFLFRGGYGGLSLVEGGSANLCLVVLRKTLRAHGGWDGLFESMQNEVPALRERLQGAIPRSQKPLAISPIPYGHLGGPADGIWRLGDQIAVIPSFTGDGMSIALHSAVLAAEMYLGGKNVDDYTRCLVQQLRGGMRVASALSRSMVTSGARILAPFLLSIIPGAMGRIALSTRIPEHALLRSQRNAFTLIDHLPASIS</sequence>
<dbReference type="PANTHER" id="PTHR42685">
    <property type="entry name" value="GERANYLGERANYL DIPHOSPHATE REDUCTASE"/>
    <property type="match status" value="1"/>
</dbReference>
<dbReference type="InterPro" id="IPR050407">
    <property type="entry name" value="Geranylgeranyl_reductase"/>
</dbReference>
<evidence type="ECO:0000313" key="2">
    <source>
        <dbReference type="EMBL" id="XBH17355.1"/>
    </source>
</evidence>
<gene>
    <name evidence="2" type="ORF">P8935_22665</name>
</gene>
<accession>A0AAU7DJ52</accession>
<reference evidence="2" key="1">
    <citation type="submission" date="2023-03" db="EMBL/GenBank/DDBJ databases">
        <title>Edaphobacter sp.</title>
        <authorList>
            <person name="Huber K.J."/>
            <person name="Papendorf J."/>
            <person name="Pilke C."/>
            <person name="Bunk B."/>
            <person name="Sproeer C."/>
            <person name="Pester M."/>
        </authorList>
    </citation>
    <scope>NUCLEOTIDE SEQUENCE</scope>
    <source>
        <strain evidence="2">DSM 110680</strain>
    </source>
</reference>
<dbReference type="PANTHER" id="PTHR42685:SF22">
    <property type="entry name" value="CONDITIONED MEDIUM FACTOR RECEPTOR 1"/>
    <property type="match status" value="1"/>
</dbReference>
<dbReference type="AlphaFoldDB" id="A0AAU7DJ52"/>
<dbReference type="RefSeq" id="WP_348262586.1">
    <property type="nucleotide sequence ID" value="NZ_CP121196.1"/>
</dbReference>
<dbReference type="InterPro" id="IPR036188">
    <property type="entry name" value="FAD/NAD-bd_sf"/>
</dbReference>
<keyword evidence="2" id="KW-0503">Monooxygenase</keyword>
<dbReference type="SUPFAM" id="SSF51905">
    <property type="entry name" value="FAD/NAD(P)-binding domain"/>
    <property type="match status" value="1"/>
</dbReference>
<dbReference type="EMBL" id="CP121196">
    <property type="protein sequence ID" value="XBH17355.1"/>
    <property type="molecule type" value="Genomic_DNA"/>
</dbReference>
<dbReference type="GO" id="GO:0004497">
    <property type="term" value="F:monooxygenase activity"/>
    <property type="evidence" value="ECO:0007669"/>
    <property type="project" value="UniProtKB-KW"/>
</dbReference>
<protein>
    <submittedName>
        <fullName evidence="2">FAD-dependent monooxygenase</fullName>
    </submittedName>
</protein>
<keyword evidence="2" id="KW-0560">Oxidoreductase</keyword>
<evidence type="ECO:0000259" key="1">
    <source>
        <dbReference type="Pfam" id="PF01494"/>
    </source>
</evidence>
<feature type="domain" description="FAD-binding" evidence="1">
    <location>
        <begin position="8"/>
        <end position="143"/>
    </location>
</feature>
<dbReference type="GO" id="GO:0071949">
    <property type="term" value="F:FAD binding"/>
    <property type="evidence" value="ECO:0007669"/>
    <property type="project" value="InterPro"/>
</dbReference>
<name>A0AAU7DJ52_9BACT</name>
<dbReference type="Gene3D" id="3.50.50.60">
    <property type="entry name" value="FAD/NAD(P)-binding domain"/>
    <property type="match status" value="1"/>
</dbReference>